<dbReference type="Proteomes" id="UP000228758">
    <property type="component" value="Unassembled WGS sequence"/>
</dbReference>
<dbReference type="InterPro" id="IPR035919">
    <property type="entry name" value="EAL_sf"/>
</dbReference>
<dbReference type="CDD" id="cd01948">
    <property type="entry name" value="EAL"/>
    <property type="match status" value="1"/>
</dbReference>
<evidence type="ECO:0000313" key="2">
    <source>
        <dbReference type="EMBL" id="PJJ70854.1"/>
    </source>
</evidence>
<protein>
    <submittedName>
        <fullName evidence="2">EAL domain-containing protein (Putative c-di-GMP-specific phosphodiesterase class I)</fullName>
    </submittedName>
</protein>
<organism evidence="2 3">
    <name type="scientific">Diaminobutyricimonas aerilata</name>
    <dbReference type="NCBI Taxonomy" id="1162967"/>
    <lineage>
        <taxon>Bacteria</taxon>
        <taxon>Bacillati</taxon>
        <taxon>Actinomycetota</taxon>
        <taxon>Actinomycetes</taxon>
        <taxon>Micrococcales</taxon>
        <taxon>Microbacteriaceae</taxon>
        <taxon>Diaminobutyricimonas</taxon>
    </lineage>
</organism>
<dbReference type="GO" id="GO:0071111">
    <property type="term" value="F:cyclic-guanylate-specific phosphodiesterase activity"/>
    <property type="evidence" value="ECO:0007669"/>
    <property type="project" value="InterPro"/>
</dbReference>
<reference evidence="2 3" key="1">
    <citation type="submission" date="2017-11" db="EMBL/GenBank/DDBJ databases">
        <title>Genomic Encyclopedia of Archaeal and Bacterial Type Strains, Phase II (KMG-II): From Individual Species to Whole Genera.</title>
        <authorList>
            <person name="Goeker M."/>
        </authorList>
    </citation>
    <scope>NUCLEOTIDE SEQUENCE [LARGE SCALE GENOMIC DNA]</scope>
    <source>
        <strain evidence="2 3">DSM 27393</strain>
    </source>
</reference>
<dbReference type="AlphaFoldDB" id="A0A2M9CFZ3"/>
<gene>
    <name evidence="2" type="ORF">CLV46_0383</name>
</gene>
<evidence type="ECO:0000259" key="1">
    <source>
        <dbReference type="PROSITE" id="PS50883"/>
    </source>
</evidence>
<comment type="caution">
    <text evidence="2">The sequence shown here is derived from an EMBL/GenBank/DDBJ whole genome shotgun (WGS) entry which is preliminary data.</text>
</comment>
<dbReference type="SUPFAM" id="SSF141868">
    <property type="entry name" value="EAL domain-like"/>
    <property type="match status" value="1"/>
</dbReference>
<dbReference type="PANTHER" id="PTHR33121">
    <property type="entry name" value="CYCLIC DI-GMP PHOSPHODIESTERASE PDEF"/>
    <property type="match status" value="1"/>
</dbReference>
<dbReference type="OrthoDB" id="23692at2"/>
<dbReference type="Pfam" id="PF00563">
    <property type="entry name" value="EAL"/>
    <property type="match status" value="1"/>
</dbReference>
<dbReference type="InterPro" id="IPR001633">
    <property type="entry name" value="EAL_dom"/>
</dbReference>
<dbReference type="RefSeq" id="WP_157802190.1">
    <property type="nucleotide sequence ID" value="NZ_PGFF01000001.1"/>
</dbReference>
<keyword evidence="3" id="KW-1185">Reference proteome</keyword>
<evidence type="ECO:0000313" key="3">
    <source>
        <dbReference type="Proteomes" id="UP000228758"/>
    </source>
</evidence>
<name>A0A2M9CFZ3_9MICO</name>
<dbReference type="EMBL" id="PGFF01000001">
    <property type="protein sequence ID" value="PJJ70854.1"/>
    <property type="molecule type" value="Genomic_DNA"/>
</dbReference>
<dbReference type="PROSITE" id="PS50883">
    <property type="entry name" value="EAL"/>
    <property type="match status" value="1"/>
</dbReference>
<dbReference type="PANTHER" id="PTHR33121:SF70">
    <property type="entry name" value="SIGNALING PROTEIN YKOW"/>
    <property type="match status" value="1"/>
</dbReference>
<dbReference type="SMART" id="SM00052">
    <property type="entry name" value="EAL"/>
    <property type="match status" value="1"/>
</dbReference>
<dbReference type="InterPro" id="IPR050706">
    <property type="entry name" value="Cyclic-di-GMP_PDE-like"/>
</dbReference>
<accession>A0A2M9CFZ3</accession>
<sequence>MTHHDERVAELRGALERGEVVAYYQPQVDLQSGRIVGLEALSRWHHPERGKVLPFEFIRLAEGSDAIDVLGRAMLHDATAFGRRIASRGHRLQISVNVSAVQLYDDRFVDDVLDRLAESDFPAQLLTLELTESRLIDSAGIERLERLRNEGVGISVDDLGVGHASRARVRRLPTTEVKIDRSLLSGAFTDARRLAALVRFGRHQGLRTVAEGVETRAQVERLRRLGCDRGQGYLFGEARGEAETIALLDAQSSVLGGVEPV</sequence>
<dbReference type="Gene3D" id="3.20.20.450">
    <property type="entry name" value="EAL domain"/>
    <property type="match status" value="1"/>
</dbReference>
<proteinExistence type="predicted"/>
<feature type="domain" description="EAL" evidence="1">
    <location>
        <begin position="4"/>
        <end position="252"/>
    </location>
</feature>